<sequence length="278" mass="33164">MLIYVLVLFIIFTFILVPTYLVLSTEIYGDFYFKNIEGRKILFNSTEKSNVKINYDYVYKNYSNTFRILKNYFIFLFILFILILIANSFSYYKIINFIIENQGNIILIFIILTIGILILINRISTAFYFVDTENNKILYRKILFGNFKKVNGKITYKYYNNEYKMIIKIKFRQGIPRYIELKMGKSLITKFTIYKIIDNNFNVEFITLINKKLTFLKGKVLMEFPECLYGNYSNESEGFLQIKKNIFNISCKLRENTSFFSIYSNNIFRGSTGIEDFF</sequence>
<evidence type="ECO:0000313" key="2">
    <source>
        <dbReference type="EMBL" id="EEO42422.2"/>
    </source>
</evidence>
<dbReference type="RefSeq" id="WP_016361233.1">
    <property type="nucleotide sequence ID" value="NZ_CP007062.1"/>
</dbReference>
<dbReference type="EMBL" id="CP007062">
    <property type="protein sequence ID" value="EEO42422.2"/>
    <property type="molecule type" value="Genomic_DNA"/>
</dbReference>
<feature type="transmembrane region" description="Helical" evidence="1">
    <location>
        <begin position="72"/>
        <end position="92"/>
    </location>
</feature>
<organism evidence="2">
    <name type="scientific">Fusobacterium animalis 7_1</name>
    <dbReference type="NCBI Taxonomy" id="457405"/>
    <lineage>
        <taxon>Bacteria</taxon>
        <taxon>Fusobacteriati</taxon>
        <taxon>Fusobacteriota</taxon>
        <taxon>Fusobacteriia</taxon>
        <taxon>Fusobacteriales</taxon>
        <taxon>Fusobacteriaceae</taxon>
        <taxon>Fusobacterium</taxon>
    </lineage>
</organism>
<keyword evidence="1" id="KW-0812">Transmembrane</keyword>
<feature type="transmembrane region" description="Helical" evidence="1">
    <location>
        <begin position="104"/>
        <end position="130"/>
    </location>
</feature>
<evidence type="ECO:0000256" key="1">
    <source>
        <dbReference type="SAM" id="Phobius"/>
    </source>
</evidence>
<gene>
    <name evidence="2" type="ORF">FSDG_00981</name>
</gene>
<dbReference type="Proteomes" id="UP000002799">
    <property type="component" value="Chromosome"/>
</dbReference>
<protein>
    <submittedName>
        <fullName evidence="2">Uncharacterized protein</fullName>
    </submittedName>
</protein>
<dbReference type="HOGENOM" id="CLU_1000243_0_0_0"/>
<keyword evidence="1" id="KW-0472">Membrane</keyword>
<dbReference type="AlphaFoldDB" id="A0A140PPU7"/>
<name>A0A140PPU7_9FUSO</name>
<dbReference type="KEGG" id="fne:FSDG_00981"/>
<reference evidence="2 3" key="1">
    <citation type="submission" date="2013-11" db="EMBL/GenBank/DDBJ databases">
        <title>The Genome Sequence of Fusobacterium sp. 7_1.</title>
        <authorList>
            <consortium name="The Broad Institute Genome Sequencing Platform"/>
            <person name="Earl A."/>
            <person name="Ward D."/>
            <person name="Feldgarden M."/>
            <person name="Gevers D."/>
            <person name="Strauss J."/>
            <person name="Ambrose C.E."/>
            <person name="Allen-Vercoe E."/>
            <person name="Walker B."/>
            <person name="Young S.K."/>
            <person name="Zeng Q."/>
            <person name="Gargeya S."/>
            <person name="Fitzgerald M."/>
            <person name="Haas B."/>
            <person name="Abouelleil A."/>
            <person name="Alvarado L."/>
            <person name="Arachchi H.M."/>
            <person name="Berlin A.M."/>
            <person name="Chapman S.B."/>
            <person name="Goldberg J."/>
            <person name="Griggs A."/>
            <person name="Gujja S."/>
            <person name="Hansen M."/>
            <person name="Howarth C."/>
            <person name="Imamovic A."/>
            <person name="Larimer J."/>
            <person name="McCowen C."/>
            <person name="Montmayeur A."/>
            <person name="Murphy C."/>
            <person name="Neiman D."/>
            <person name="Pearson M."/>
            <person name="Priest M."/>
            <person name="Roberts A."/>
            <person name="Saif S."/>
            <person name="Shea T."/>
            <person name="Sisk P."/>
            <person name="Sykes S."/>
            <person name="Wortman J."/>
            <person name="Nusbaum C."/>
            <person name="Birren B."/>
        </authorList>
    </citation>
    <scope>NUCLEOTIDE SEQUENCE [LARGE SCALE GENOMIC DNA]</scope>
    <source>
        <strain evidence="2 3">7_1</strain>
    </source>
</reference>
<accession>A0A140PPU7</accession>
<evidence type="ECO:0000313" key="3">
    <source>
        <dbReference type="Proteomes" id="UP000002799"/>
    </source>
</evidence>
<keyword evidence="1" id="KW-1133">Transmembrane helix</keyword>
<proteinExistence type="predicted"/>